<protein>
    <recommendedName>
        <fullName evidence="5">GPI anchored protein</fullName>
    </recommendedName>
</protein>
<proteinExistence type="predicted"/>
<evidence type="ECO:0000256" key="2">
    <source>
        <dbReference type="SAM" id="SignalP"/>
    </source>
</evidence>
<dbReference type="OrthoDB" id="5362269at2759"/>
<reference evidence="3 4" key="1">
    <citation type="submission" date="2019-12" db="EMBL/GenBank/DDBJ databases">
        <title>A genome sequence resource for the geographically widespread anthracnose pathogen Colletotrichum asianum.</title>
        <authorList>
            <person name="Meng Y."/>
        </authorList>
    </citation>
    <scope>NUCLEOTIDE SEQUENCE [LARGE SCALE GENOMIC DNA]</scope>
    <source>
        <strain evidence="3 4">ICMP 18580</strain>
    </source>
</reference>
<feature type="chain" id="PRO_5034002705" description="GPI anchored protein" evidence="2">
    <location>
        <begin position="19"/>
        <end position="167"/>
    </location>
</feature>
<dbReference type="AlphaFoldDB" id="A0A8H3ZLC8"/>
<name>A0A8H3ZLC8_9PEZI</name>
<evidence type="ECO:0000256" key="1">
    <source>
        <dbReference type="SAM" id="MobiDB-lite"/>
    </source>
</evidence>
<keyword evidence="4" id="KW-1185">Reference proteome</keyword>
<keyword evidence="2" id="KW-0732">Signal</keyword>
<gene>
    <name evidence="3" type="ORF">GQ607_008544</name>
</gene>
<comment type="caution">
    <text evidence="3">The sequence shown here is derived from an EMBL/GenBank/DDBJ whole genome shotgun (WGS) entry which is preliminary data.</text>
</comment>
<dbReference type="Proteomes" id="UP000434172">
    <property type="component" value="Unassembled WGS sequence"/>
</dbReference>
<evidence type="ECO:0000313" key="3">
    <source>
        <dbReference type="EMBL" id="KAF0324114.1"/>
    </source>
</evidence>
<feature type="signal peptide" evidence="2">
    <location>
        <begin position="1"/>
        <end position="18"/>
    </location>
</feature>
<accession>A0A8H3ZLC8</accession>
<organism evidence="3 4">
    <name type="scientific">Colletotrichum asianum</name>
    <dbReference type="NCBI Taxonomy" id="702518"/>
    <lineage>
        <taxon>Eukaryota</taxon>
        <taxon>Fungi</taxon>
        <taxon>Dikarya</taxon>
        <taxon>Ascomycota</taxon>
        <taxon>Pezizomycotina</taxon>
        <taxon>Sordariomycetes</taxon>
        <taxon>Hypocreomycetidae</taxon>
        <taxon>Glomerellales</taxon>
        <taxon>Glomerellaceae</taxon>
        <taxon>Colletotrichum</taxon>
        <taxon>Colletotrichum gloeosporioides species complex</taxon>
    </lineage>
</organism>
<evidence type="ECO:0008006" key="5">
    <source>
        <dbReference type="Google" id="ProtNLM"/>
    </source>
</evidence>
<sequence>MKTSQILAILGFSAFAMAQSSSYTLAPSPTESYGCEPHINHWHCEGARATTGAAEGTTLSTAVAATTTATEDHDDDDHDHSGTGVLPPSPTESAECVAHSDHWHCEGPASTAAAGNATVTTTTAATTGTDAAATSASGAAATSTDVPAGAARVGFGAAAIAAALMAF</sequence>
<dbReference type="EMBL" id="WOWK01000046">
    <property type="protein sequence ID" value="KAF0324114.1"/>
    <property type="molecule type" value="Genomic_DNA"/>
</dbReference>
<evidence type="ECO:0000313" key="4">
    <source>
        <dbReference type="Proteomes" id="UP000434172"/>
    </source>
</evidence>
<feature type="region of interest" description="Disordered" evidence="1">
    <location>
        <begin position="67"/>
        <end position="94"/>
    </location>
</feature>